<dbReference type="RefSeq" id="WP_022635690.1">
    <property type="nucleotide sequence ID" value="NZ_ASJR01000001.1"/>
</dbReference>
<evidence type="ECO:0000313" key="6">
    <source>
        <dbReference type="Proteomes" id="UP000017148"/>
    </source>
</evidence>
<accession>U7D8R9</accession>
<evidence type="ECO:0000313" key="5">
    <source>
        <dbReference type="EMBL" id="ERP39330.1"/>
    </source>
</evidence>
<evidence type="ECO:0000256" key="3">
    <source>
        <dbReference type="ARBA" id="ARBA00006171"/>
    </source>
</evidence>
<dbReference type="OrthoDB" id="9794086at2"/>
<dbReference type="Pfam" id="PF13419">
    <property type="entry name" value="HAD_2"/>
    <property type="match status" value="1"/>
</dbReference>
<dbReference type="GO" id="GO:0006281">
    <property type="term" value="P:DNA repair"/>
    <property type="evidence" value="ECO:0007669"/>
    <property type="project" value="TreeGrafter"/>
</dbReference>
<dbReference type="InterPro" id="IPR036412">
    <property type="entry name" value="HAD-like_sf"/>
</dbReference>
<comment type="catalytic activity">
    <reaction evidence="1">
        <text>2-phosphoglycolate + H2O = glycolate + phosphate</text>
        <dbReference type="Rhea" id="RHEA:14369"/>
        <dbReference type="ChEBI" id="CHEBI:15377"/>
        <dbReference type="ChEBI" id="CHEBI:29805"/>
        <dbReference type="ChEBI" id="CHEBI:43474"/>
        <dbReference type="ChEBI" id="CHEBI:58033"/>
        <dbReference type="EC" id="3.1.3.18"/>
    </reaction>
</comment>
<dbReference type="Proteomes" id="UP000017148">
    <property type="component" value="Unassembled WGS sequence"/>
</dbReference>
<comment type="pathway">
    <text evidence="2">Organic acid metabolism; glycolate biosynthesis; glycolate from 2-phosphoglycolate: step 1/1.</text>
</comment>
<dbReference type="PANTHER" id="PTHR43434:SF1">
    <property type="entry name" value="PHOSPHOGLYCOLATE PHOSPHATASE"/>
    <property type="match status" value="1"/>
</dbReference>
<dbReference type="EMBL" id="ASJR01000001">
    <property type="protein sequence ID" value="ERP39330.1"/>
    <property type="molecule type" value="Genomic_DNA"/>
</dbReference>
<protein>
    <recommendedName>
        <fullName evidence="4">phosphoglycolate phosphatase</fullName>
        <ecNumber evidence="4">3.1.3.18</ecNumber>
    </recommendedName>
</protein>
<keyword evidence="6" id="KW-1185">Reference proteome</keyword>
<dbReference type="SFLD" id="SFLDG01129">
    <property type="entry name" value="C1.5:_HAD__Beta-PGM__Phosphata"/>
    <property type="match status" value="1"/>
</dbReference>
<organism evidence="5 6">
    <name type="scientific">Chitinivibrio alkaliphilus ACht1</name>
    <dbReference type="NCBI Taxonomy" id="1313304"/>
    <lineage>
        <taxon>Bacteria</taxon>
        <taxon>Pseudomonadati</taxon>
        <taxon>Fibrobacterota</taxon>
        <taxon>Chitinivibrionia</taxon>
        <taxon>Chitinivibrionales</taxon>
        <taxon>Chitinivibrionaceae</taxon>
        <taxon>Chitinivibrio</taxon>
    </lineage>
</organism>
<keyword evidence="5" id="KW-0378">Hydrolase</keyword>
<dbReference type="GO" id="GO:0008967">
    <property type="term" value="F:phosphoglycolate phosphatase activity"/>
    <property type="evidence" value="ECO:0007669"/>
    <property type="project" value="UniProtKB-EC"/>
</dbReference>
<dbReference type="EC" id="3.1.3.18" evidence="4"/>
<dbReference type="STRING" id="1313304.CALK_0126"/>
<name>U7D8R9_9BACT</name>
<dbReference type="GO" id="GO:0005829">
    <property type="term" value="C:cytosol"/>
    <property type="evidence" value="ECO:0007669"/>
    <property type="project" value="TreeGrafter"/>
</dbReference>
<dbReference type="PANTHER" id="PTHR43434">
    <property type="entry name" value="PHOSPHOGLYCOLATE PHOSPHATASE"/>
    <property type="match status" value="1"/>
</dbReference>
<reference evidence="5 6" key="1">
    <citation type="journal article" date="2013" name="Environ. Microbiol.">
        <title>Genome analysis of Chitinivibrio alkaliphilus gen. nov., sp. nov., a novel extremely haloalkaliphilic anaerobic chitinolytic bacterium from the candidate phylum Termite Group 3.</title>
        <authorList>
            <person name="Sorokin D.Y."/>
            <person name="Gumerov V.M."/>
            <person name="Rakitin A.L."/>
            <person name="Beletsky A.V."/>
            <person name="Damste J.S."/>
            <person name="Muyzer G."/>
            <person name="Mardanov A.V."/>
            <person name="Ravin N.V."/>
        </authorList>
    </citation>
    <scope>NUCLEOTIDE SEQUENCE [LARGE SCALE GENOMIC DNA]</scope>
    <source>
        <strain evidence="5 6">ACht1</strain>
    </source>
</reference>
<dbReference type="InterPro" id="IPR050155">
    <property type="entry name" value="HAD-like_hydrolase_sf"/>
</dbReference>
<dbReference type="SFLD" id="SFLDS00003">
    <property type="entry name" value="Haloacid_Dehalogenase"/>
    <property type="match status" value="1"/>
</dbReference>
<proteinExistence type="inferred from homology"/>
<dbReference type="AlphaFoldDB" id="U7D8R9"/>
<gene>
    <name evidence="5" type="ORF">CALK_0126</name>
</gene>
<dbReference type="Gene3D" id="3.40.50.1000">
    <property type="entry name" value="HAD superfamily/HAD-like"/>
    <property type="match status" value="1"/>
</dbReference>
<dbReference type="InterPro" id="IPR023214">
    <property type="entry name" value="HAD_sf"/>
</dbReference>
<comment type="caution">
    <text evidence="5">The sequence shown here is derived from an EMBL/GenBank/DDBJ whole genome shotgun (WGS) entry which is preliminary data.</text>
</comment>
<dbReference type="InterPro" id="IPR041492">
    <property type="entry name" value="HAD_2"/>
</dbReference>
<evidence type="ECO:0000256" key="4">
    <source>
        <dbReference type="ARBA" id="ARBA00013078"/>
    </source>
</evidence>
<dbReference type="SUPFAM" id="SSF56784">
    <property type="entry name" value="HAD-like"/>
    <property type="match status" value="1"/>
</dbReference>
<evidence type="ECO:0000256" key="2">
    <source>
        <dbReference type="ARBA" id="ARBA00004818"/>
    </source>
</evidence>
<comment type="similarity">
    <text evidence="3">Belongs to the HAD-like hydrolase superfamily. CbbY/CbbZ/Gph/YieH family.</text>
</comment>
<dbReference type="InterPro" id="IPR023198">
    <property type="entry name" value="PGP-like_dom2"/>
</dbReference>
<dbReference type="Gene3D" id="1.10.150.240">
    <property type="entry name" value="Putative phosphatase, domain 2"/>
    <property type="match status" value="1"/>
</dbReference>
<sequence length="213" mass="24873">MIIDTYETFLWDFNGTIIDDVWLCYEIYQVQQRKYNLRLLSLEEYRFYFTFPVQDFYTFAGFTGTKKTFTRLAGEFIALYREKRTECQLHEGVQSVLQEIQNQQKTSRIISAYNRKELEATLEEFGIRQYFSTVHGLESQTSGSKIEMARELCDVHNCAPEKTVLLGDTVHDYEVACDLGISAVLTTKGHNSRERLIRDCPKARIVESICHMD</sequence>
<dbReference type="eggNOG" id="COG0546">
    <property type="taxonomic scope" value="Bacteria"/>
</dbReference>
<evidence type="ECO:0000256" key="1">
    <source>
        <dbReference type="ARBA" id="ARBA00000830"/>
    </source>
</evidence>